<dbReference type="GO" id="GO:0005524">
    <property type="term" value="F:ATP binding"/>
    <property type="evidence" value="ECO:0007669"/>
    <property type="project" value="UniProtKB-KW"/>
</dbReference>
<name>A0A1B1B7M8_9ACTN</name>
<dbReference type="SUPFAM" id="SSF56059">
    <property type="entry name" value="Glutathione synthetase ATP-binding domain-like"/>
    <property type="match status" value="1"/>
</dbReference>
<dbReference type="GO" id="GO:0016874">
    <property type="term" value="F:ligase activity"/>
    <property type="evidence" value="ECO:0007669"/>
    <property type="project" value="UniProtKB-KW"/>
</dbReference>
<dbReference type="PANTHER" id="PTHR43585:SF2">
    <property type="entry name" value="ATP-GRASP ENZYME FSQD"/>
    <property type="match status" value="1"/>
</dbReference>
<keyword evidence="2" id="KW-0547">Nucleotide-binding</keyword>
<proteinExistence type="predicted"/>
<keyword evidence="7" id="KW-1185">Reference proteome</keyword>
<keyword evidence="1" id="KW-0436">Ligase</keyword>
<sequence>MPHPVLLLGVGRCAAYGEFALARIAAAHPVVLAGTAPPGWALPYLAGHIAADPGQEPDAAEAVARQAARLGVVGVLTWTRARLPAAARIAARLGLPGIPRETAAACADPAASQSLLARHGVAPAGRDDTEGPLVSAEAVVLDDEVRIAALTRTTPGPPPARQPLRHAVHAHDGLLHNPFLRQTVERTVTALGLAHTVAHIGLRLTARGPRVTDVVPHLPGDLIPLLVERATGVDLARAAAALATGRLPDVAPTRQRAAAIQFAYPATTGRLTRLDLDPAVAYEPSAERMVLTRQTGDQVTAAWHAGPADRLAHWVTEGEDPPECARALHRMADYLDVTVTSQETRAA</sequence>
<dbReference type="Gene3D" id="3.40.50.20">
    <property type="match status" value="1"/>
</dbReference>
<dbReference type="InterPro" id="IPR052032">
    <property type="entry name" value="ATP-dep_AA_Ligase"/>
</dbReference>
<evidence type="ECO:0008006" key="8">
    <source>
        <dbReference type="Google" id="ProtNLM"/>
    </source>
</evidence>
<dbReference type="STRING" id="68214.AVL59_38725"/>
<reference evidence="4 6" key="1">
    <citation type="submission" date="2016-06" db="EMBL/GenBank/DDBJ databases">
        <title>Complete genome sequence of Streptomyces griseochromogenes ATCC 14511, the Blasticidin S producer.</title>
        <authorList>
            <person name="Wu L."/>
        </authorList>
    </citation>
    <scope>NUCLEOTIDE SEQUENCE [LARGE SCALE GENOMIC DNA]</scope>
    <source>
        <strain evidence="4 6">ATCC 14511</strain>
    </source>
</reference>
<keyword evidence="3" id="KW-0067">ATP-binding</keyword>
<evidence type="ECO:0000313" key="4">
    <source>
        <dbReference type="EMBL" id="ANP54742.1"/>
    </source>
</evidence>
<evidence type="ECO:0000313" key="7">
    <source>
        <dbReference type="Proteomes" id="UP001519309"/>
    </source>
</evidence>
<dbReference type="AlphaFoldDB" id="A0A1B1B7M8"/>
<evidence type="ECO:0000256" key="1">
    <source>
        <dbReference type="ARBA" id="ARBA00022598"/>
    </source>
</evidence>
<accession>A0A1B1B7M8</accession>
<dbReference type="RefSeq" id="WP_067313939.1">
    <property type="nucleotide sequence ID" value="NZ_CP016279.1"/>
</dbReference>
<evidence type="ECO:0000313" key="5">
    <source>
        <dbReference type="EMBL" id="MBP2048693.1"/>
    </source>
</evidence>
<evidence type="ECO:0000256" key="3">
    <source>
        <dbReference type="ARBA" id="ARBA00022840"/>
    </source>
</evidence>
<organism evidence="4 6">
    <name type="scientific">Streptomyces griseochromogenes</name>
    <dbReference type="NCBI Taxonomy" id="68214"/>
    <lineage>
        <taxon>Bacteria</taxon>
        <taxon>Bacillati</taxon>
        <taxon>Actinomycetota</taxon>
        <taxon>Actinomycetes</taxon>
        <taxon>Kitasatosporales</taxon>
        <taxon>Streptomycetaceae</taxon>
        <taxon>Streptomyces</taxon>
    </lineage>
</organism>
<dbReference type="Proteomes" id="UP000092659">
    <property type="component" value="Chromosome"/>
</dbReference>
<dbReference type="EMBL" id="CP016279">
    <property type="protein sequence ID" value="ANP54742.1"/>
    <property type="molecule type" value="Genomic_DNA"/>
</dbReference>
<dbReference type="PANTHER" id="PTHR43585">
    <property type="entry name" value="FUMIPYRROLE BIOSYNTHESIS PROTEIN C"/>
    <property type="match status" value="1"/>
</dbReference>
<dbReference type="Proteomes" id="UP001519309">
    <property type="component" value="Unassembled WGS sequence"/>
</dbReference>
<reference evidence="5 7" key="2">
    <citation type="submission" date="2021-03" db="EMBL/GenBank/DDBJ databases">
        <title>Genomic Encyclopedia of Type Strains, Phase IV (KMG-IV): sequencing the most valuable type-strain genomes for metagenomic binning, comparative biology and taxonomic classification.</title>
        <authorList>
            <person name="Goeker M."/>
        </authorList>
    </citation>
    <scope>NUCLEOTIDE SEQUENCE [LARGE SCALE GENOMIC DNA]</scope>
    <source>
        <strain evidence="5 7">DSM 40499</strain>
    </source>
</reference>
<evidence type="ECO:0000256" key="2">
    <source>
        <dbReference type="ARBA" id="ARBA00022741"/>
    </source>
</evidence>
<protein>
    <recommendedName>
        <fullName evidence="8">L-amino acid ligase C-terminal domain-containing protein</fullName>
    </recommendedName>
</protein>
<dbReference type="KEGG" id="sgs:AVL59_38725"/>
<evidence type="ECO:0000313" key="6">
    <source>
        <dbReference type="Proteomes" id="UP000092659"/>
    </source>
</evidence>
<gene>
    <name evidence="4" type="ORF">AVL59_38725</name>
    <name evidence="5" type="ORF">J2Z21_001618</name>
</gene>
<dbReference type="OrthoDB" id="24041at2"/>
<dbReference type="Gene3D" id="3.30.470.20">
    <property type="entry name" value="ATP-grasp fold, B domain"/>
    <property type="match status" value="1"/>
</dbReference>
<dbReference type="EMBL" id="JAGGLP010000003">
    <property type="protein sequence ID" value="MBP2048693.1"/>
    <property type="molecule type" value="Genomic_DNA"/>
</dbReference>